<reference evidence="1 2" key="1">
    <citation type="journal article" date="2018" name="Mol. Biol. Evol.">
        <title>Analysis of the draft genome of the red seaweed Gracilariopsis chorda provides insights into genome size evolution in Rhodophyta.</title>
        <authorList>
            <person name="Lee J."/>
            <person name="Yang E.C."/>
            <person name="Graf L."/>
            <person name="Yang J.H."/>
            <person name="Qiu H."/>
            <person name="Zel Zion U."/>
            <person name="Chan C.X."/>
            <person name="Stephens T.G."/>
            <person name="Weber A.P.M."/>
            <person name="Boo G.H."/>
            <person name="Boo S.M."/>
            <person name="Kim K.M."/>
            <person name="Shin Y."/>
            <person name="Jung M."/>
            <person name="Lee S.J."/>
            <person name="Yim H.S."/>
            <person name="Lee J.H."/>
            <person name="Bhattacharya D."/>
            <person name="Yoon H.S."/>
        </authorList>
    </citation>
    <scope>NUCLEOTIDE SEQUENCE [LARGE SCALE GENOMIC DNA]</scope>
    <source>
        <strain evidence="1 2">SKKU-2015</strain>
        <tissue evidence="1">Whole body</tissue>
    </source>
</reference>
<name>A0A2V3ISH8_9FLOR</name>
<sequence>MKQKQNVYNMSKLAWSNNHPVVHLNKNNTLHGSFSRVIPENSAKIDVDFTQLPSVSLERTEYSDFISGGCGIDETELRPFNGALINGTWHESWRVKCYTRTSNRSYQYKLRLDVSTEDSSQFFVPTSKFSVLPI</sequence>
<proteinExistence type="predicted"/>
<dbReference type="AlphaFoldDB" id="A0A2V3ISH8"/>
<evidence type="ECO:0000313" key="1">
    <source>
        <dbReference type="EMBL" id="PXF45062.1"/>
    </source>
</evidence>
<protein>
    <submittedName>
        <fullName evidence="1">Uncharacterized protein</fullName>
    </submittedName>
</protein>
<evidence type="ECO:0000313" key="2">
    <source>
        <dbReference type="Proteomes" id="UP000247409"/>
    </source>
</evidence>
<keyword evidence="2" id="KW-1185">Reference proteome</keyword>
<organism evidence="1 2">
    <name type="scientific">Gracilariopsis chorda</name>
    <dbReference type="NCBI Taxonomy" id="448386"/>
    <lineage>
        <taxon>Eukaryota</taxon>
        <taxon>Rhodophyta</taxon>
        <taxon>Florideophyceae</taxon>
        <taxon>Rhodymeniophycidae</taxon>
        <taxon>Gracilariales</taxon>
        <taxon>Gracilariaceae</taxon>
        <taxon>Gracilariopsis</taxon>
    </lineage>
</organism>
<dbReference type="EMBL" id="NBIV01000071">
    <property type="protein sequence ID" value="PXF45062.1"/>
    <property type="molecule type" value="Genomic_DNA"/>
</dbReference>
<gene>
    <name evidence="1" type="ORF">BWQ96_05164</name>
</gene>
<comment type="caution">
    <text evidence="1">The sequence shown here is derived from an EMBL/GenBank/DDBJ whole genome shotgun (WGS) entry which is preliminary data.</text>
</comment>
<accession>A0A2V3ISH8</accession>
<dbReference type="Proteomes" id="UP000247409">
    <property type="component" value="Unassembled WGS sequence"/>
</dbReference>